<keyword evidence="2" id="KW-1185">Reference proteome</keyword>
<name>A0ABN8XME7_9BACT</name>
<reference evidence="1" key="1">
    <citation type="submission" date="2023-03" db="EMBL/GenBank/DDBJ databases">
        <authorList>
            <person name="Cremers G."/>
            <person name="Picone N."/>
        </authorList>
    </citation>
    <scope>NUCLEOTIDE SEQUENCE</scope>
    <source>
        <strain evidence="1">Sample_alias</strain>
    </source>
</reference>
<sequence>MPFACMIPSFQGPGLRKHPGVGLVLPITHVCIATAPQLTLVNLICSCRQVSFVERGVVDMFSYTIILLAKDEKKI</sequence>
<gene>
    <name evidence="1" type="ORF">MFUM_2345</name>
</gene>
<evidence type="ECO:0000313" key="1">
    <source>
        <dbReference type="EMBL" id="CAI9086652.1"/>
    </source>
</evidence>
<dbReference type="Proteomes" id="UP001161497">
    <property type="component" value="Chromosome"/>
</dbReference>
<protein>
    <submittedName>
        <fullName evidence="1">Uncharacterized protein</fullName>
    </submittedName>
</protein>
<dbReference type="EMBL" id="OX458932">
    <property type="protein sequence ID" value="CAI9086652.1"/>
    <property type="molecule type" value="Genomic_DNA"/>
</dbReference>
<accession>A0ABN8XME7</accession>
<proteinExistence type="predicted"/>
<evidence type="ECO:0000313" key="2">
    <source>
        <dbReference type="Proteomes" id="UP001161497"/>
    </source>
</evidence>
<organism evidence="1 2">
    <name type="scientific">Candidatus Methylacidiphilum fumarolicum</name>
    <dbReference type="NCBI Taxonomy" id="591154"/>
    <lineage>
        <taxon>Bacteria</taxon>
        <taxon>Pseudomonadati</taxon>
        <taxon>Verrucomicrobiota</taxon>
        <taxon>Methylacidiphilae</taxon>
        <taxon>Methylacidiphilales</taxon>
        <taxon>Methylacidiphilaceae</taxon>
        <taxon>Methylacidiphilum (ex Ratnadevi et al. 2023)</taxon>
    </lineage>
</organism>